<dbReference type="Proteomes" id="UP001642464">
    <property type="component" value="Unassembled WGS sequence"/>
</dbReference>
<evidence type="ECO:0000313" key="4">
    <source>
        <dbReference type="Proteomes" id="UP001642464"/>
    </source>
</evidence>
<keyword evidence="1" id="KW-0812">Transmembrane</keyword>
<feature type="transmembrane region" description="Helical" evidence="1">
    <location>
        <begin position="121"/>
        <end position="145"/>
    </location>
</feature>
<evidence type="ECO:0000313" key="3">
    <source>
        <dbReference type="EMBL" id="CAK8998394.1"/>
    </source>
</evidence>
<comment type="caution">
    <text evidence="3">The sequence shown here is derived from an EMBL/GenBank/DDBJ whole genome shotgun (WGS) entry which is preliminary data.</text>
</comment>
<evidence type="ECO:0000256" key="1">
    <source>
        <dbReference type="SAM" id="Phobius"/>
    </source>
</evidence>
<proteinExistence type="predicted"/>
<keyword evidence="1" id="KW-1133">Transmembrane helix</keyword>
<reference evidence="3 4" key="1">
    <citation type="submission" date="2024-02" db="EMBL/GenBank/DDBJ databases">
        <authorList>
            <person name="Chen Y."/>
            <person name="Shah S."/>
            <person name="Dougan E. K."/>
            <person name="Thang M."/>
            <person name="Chan C."/>
        </authorList>
    </citation>
    <scope>NUCLEOTIDE SEQUENCE [LARGE SCALE GENOMIC DNA]</scope>
</reference>
<feature type="chain" id="PRO_5045432616" evidence="2">
    <location>
        <begin position="22"/>
        <end position="189"/>
    </location>
</feature>
<feature type="non-terminal residue" evidence="3">
    <location>
        <position position="189"/>
    </location>
</feature>
<evidence type="ECO:0000256" key="2">
    <source>
        <dbReference type="SAM" id="SignalP"/>
    </source>
</evidence>
<keyword evidence="4" id="KW-1185">Reference proteome</keyword>
<accession>A0ABP0IAP9</accession>
<name>A0ABP0IAP9_9DINO</name>
<keyword evidence="1" id="KW-0472">Membrane</keyword>
<dbReference type="EMBL" id="CAXAMM010003059">
    <property type="protein sequence ID" value="CAK8998394.1"/>
    <property type="molecule type" value="Genomic_DNA"/>
</dbReference>
<organism evidence="3 4">
    <name type="scientific">Durusdinium trenchii</name>
    <dbReference type="NCBI Taxonomy" id="1381693"/>
    <lineage>
        <taxon>Eukaryota</taxon>
        <taxon>Sar</taxon>
        <taxon>Alveolata</taxon>
        <taxon>Dinophyceae</taxon>
        <taxon>Suessiales</taxon>
        <taxon>Symbiodiniaceae</taxon>
        <taxon>Durusdinium</taxon>
    </lineage>
</organism>
<gene>
    <name evidence="3" type="ORF">SCF082_LOCUS5634</name>
</gene>
<protein>
    <submittedName>
        <fullName evidence="3">Uncharacterized protein</fullName>
    </submittedName>
</protein>
<sequence length="189" mass="20751">LIPSHSYISALLMVWKHLTLAFCLFAGVAGDLIPGFYVISGFVSFWRYGGHLLIVSPKEGDPANSSVALFGFDRDEDTECWIPGCEWRILYRADVASTHVKYDRNSAVRYSLSLLLLSCTAAWYCGWRTLAFCLIGLVVSAAAMVQTPNEGTYFADIELVNPIGMEDIPGTPNKAGPARAIVEVSHLDE</sequence>
<feature type="signal peptide" evidence="2">
    <location>
        <begin position="1"/>
        <end position="21"/>
    </location>
</feature>
<feature type="transmembrane region" description="Helical" evidence="1">
    <location>
        <begin position="20"/>
        <end position="46"/>
    </location>
</feature>
<feature type="non-terminal residue" evidence="3">
    <location>
        <position position="1"/>
    </location>
</feature>
<keyword evidence="2" id="KW-0732">Signal</keyword>